<dbReference type="AlphaFoldDB" id="A0A9Q7E520"/>
<organism evidence="1 2">
    <name type="scientific">Histophilus somni</name>
    <name type="common">Haemophilus somnus</name>
    <dbReference type="NCBI Taxonomy" id="731"/>
    <lineage>
        <taxon>Bacteria</taxon>
        <taxon>Pseudomonadati</taxon>
        <taxon>Pseudomonadota</taxon>
        <taxon>Gammaproteobacteria</taxon>
        <taxon>Pasteurellales</taxon>
        <taxon>Pasteurellaceae</taxon>
        <taxon>Histophilus</taxon>
    </lineage>
</organism>
<evidence type="ECO:0000313" key="1">
    <source>
        <dbReference type="EMBL" id="QQF82024.1"/>
    </source>
</evidence>
<proteinExistence type="predicted"/>
<accession>A0A9Q7E520</accession>
<dbReference type="GeneID" id="43445742"/>
<name>A0A9Q7E520_HISSO</name>
<reference evidence="1 2" key="1">
    <citation type="submission" date="2020-12" db="EMBL/GenBank/DDBJ databases">
        <title>ASc-MMNZ-VFA-070.</title>
        <authorList>
            <person name="Schryvers A."/>
            <person name="Mostafa Nazari M."/>
            <person name="Farshchi Andisi V."/>
            <person name="Timsit E."/>
            <person name="Walter Morck D."/>
        </authorList>
    </citation>
    <scope>NUCLEOTIDE SEQUENCE [LARGE SCALE GENOMIC DNA]</scope>
    <source>
        <strain evidence="1 2">ASc-MMNZ-VFA-070</strain>
    </source>
</reference>
<protein>
    <submittedName>
        <fullName evidence="1">Uncharacterized protein</fullName>
    </submittedName>
</protein>
<sequence length="47" mass="5487">MLSLLIFNDFSGKSEYPIADIEPAIITQHKRTALKVRLLYRQFIMGF</sequence>
<gene>
    <name evidence="1" type="ORF">JFL49_08160</name>
</gene>
<dbReference type="Proteomes" id="UP000595373">
    <property type="component" value="Chromosome"/>
</dbReference>
<keyword evidence="2" id="KW-1185">Reference proteome</keyword>
<dbReference type="RefSeq" id="WP_157665524.1">
    <property type="nucleotide sequence ID" value="NZ_CP018802.1"/>
</dbReference>
<dbReference type="EMBL" id="CP066558">
    <property type="protein sequence ID" value="QQF82024.1"/>
    <property type="molecule type" value="Genomic_DNA"/>
</dbReference>
<evidence type="ECO:0000313" key="2">
    <source>
        <dbReference type="Proteomes" id="UP000595373"/>
    </source>
</evidence>